<dbReference type="InterPro" id="IPR008480">
    <property type="entry name" value="DUF761_pln"/>
</dbReference>
<dbReference type="Proteomes" id="UP000554482">
    <property type="component" value="Unassembled WGS sequence"/>
</dbReference>
<keyword evidence="2" id="KW-0812">Transmembrane</keyword>
<protein>
    <submittedName>
        <fullName evidence="3">Hydroxyproline-rich glycoprotein family protein</fullName>
    </submittedName>
</protein>
<feature type="compositionally biased region" description="Pro residues" evidence="1">
    <location>
        <begin position="230"/>
        <end position="258"/>
    </location>
</feature>
<feature type="compositionally biased region" description="Basic and acidic residues" evidence="1">
    <location>
        <begin position="275"/>
        <end position="293"/>
    </location>
</feature>
<feature type="compositionally biased region" description="Basic residues" evidence="1">
    <location>
        <begin position="314"/>
        <end position="324"/>
    </location>
</feature>
<name>A0A7J6XFQ6_THATH</name>
<feature type="compositionally biased region" description="Polar residues" evidence="1">
    <location>
        <begin position="466"/>
        <end position="480"/>
    </location>
</feature>
<accession>A0A7J6XFQ6</accession>
<dbReference type="PRINTS" id="PR01217">
    <property type="entry name" value="PRICHEXTENSN"/>
</dbReference>
<feature type="compositionally biased region" description="Low complexity" evidence="1">
    <location>
        <begin position="393"/>
        <end position="422"/>
    </location>
</feature>
<organism evidence="3 4">
    <name type="scientific">Thalictrum thalictroides</name>
    <name type="common">Rue-anemone</name>
    <name type="synonym">Anemone thalictroides</name>
    <dbReference type="NCBI Taxonomy" id="46969"/>
    <lineage>
        <taxon>Eukaryota</taxon>
        <taxon>Viridiplantae</taxon>
        <taxon>Streptophyta</taxon>
        <taxon>Embryophyta</taxon>
        <taxon>Tracheophyta</taxon>
        <taxon>Spermatophyta</taxon>
        <taxon>Magnoliopsida</taxon>
        <taxon>Ranunculales</taxon>
        <taxon>Ranunculaceae</taxon>
        <taxon>Thalictroideae</taxon>
        <taxon>Thalictrum</taxon>
    </lineage>
</organism>
<evidence type="ECO:0000256" key="1">
    <source>
        <dbReference type="SAM" id="MobiDB-lite"/>
    </source>
</evidence>
<keyword evidence="4" id="KW-1185">Reference proteome</keyword>
<feature type="region of interest" description="Disordered" evidence="1">
    <location>
        <begin position="391"/>
        <end position="427"/>
    </location>
</feature>
<feature type="region of interest" description="Disordered" evidence="1">
    <location>
        <begin position="226"/>
        <end position="379"/>
    </location>
</feature>
<feature type="transmembrane region" description="Helical" evidence="2">
    <location>
        <begin position="35"/>
        <end position="58"/>
    </location>
</feature>
<sequence length="480" mass="53905">MEEDGQTTPFWLQSSTYFQSSNHHNPHRRRQLSSVCLNSGFLIVVLSIVGLITIFFVIPSFLSFTSQVFKPNLVKKSWDNLNLVLVLFAIFCGILGRKRDDGESNGDVGIDSNATPVSEEPLQQPVQQQQQQWYGYSDQGIHEHNSNMVGSLKRNSSSYPDLRQESSWVSSDDQNWRFFDDNYVYNQRLGSSSVYRRKQRQQEEEDVAQDLGVKTIPVDRYVVSQQELSSPPPLPASPPTLSPPRQSTPPPPPPPPLRPTSEKKHKARQTFQSVPHKEHSESKEVEFKKKESPTRQPSPPPQSPPEMSTTRSEKKAKKHERKKTPPSEFSRPRKPMTPGRPPLPSKINSFYDESLNTGNQSPLVPMPPPPPPPPFKMPGFKFVVRGDYVRLQSSHSSRSNSPDLDFTDTPPTSTPVTPTTMDGGEAGVSVFCPSPDVNTKADTFIARFKAGLRMEKVNSFKEKQELSTSDPSPRSKPSLS</sequence>
<dbReference type="Pfam" id="PF05553">
    <property type="entry name" value="DUF761"/>
    <property type="match status" value="1"/>
</dbReference>
<dbReference type="PANTHER" id="PTHR33098">
    <property type="entry name" value="COTTON FIBER (DUF761)"/>
    <property type="match status" value="1"/>
</dbReference>
<dbReference type="PANTHER" id="PTHR33098:SF36">
    <property type="entry name" value="HYDROXYPROLINE-RICH GLYCOPROTEIN FAMILY PROTEIN"/>
    <property type="match status" value="1"/>
</dbReference>
<gene>
    <name evidence="3" type="ORF">FRX31_003172</name>
</gene>
<feature type="region of interest" description="Disordered" evidence="1">
    <location>
        <begin position="458"/>
        <end position="480"/>
    </location>
</feature>
<dbReference type="AlphaFoldDB" id="A0A7J6XFQ6"/>
<comment type="caution">
    <text evidence="3">The sequence shown here is derived from an EMBL/GenBank/DDBJ whole genome shotgun (WGS) entry which is preliminary data.</text>
</comment>
<evidence type="ECO:0000313" key="3">
    <source>
        <dbReference type="EMBL" id="KAF5207240.1"/>
    </source>
</evidence>
<keyword evidence="2" id="KW-1133">Transmembrane helix</keyword>
<feature type="region of interest" description="Disordered" evidence="1">
    <location>
        <begin position="100"/>
        <end position="124"/>
    </location>
</feature>
<dbReference type="OrthoDB" id="1929225at2759"/>
<evidence type="ECO:0000256" key="2">
    <source>
        <dbReference type="SAM" id="Phobius"/>
    </source>
</evidence>
<proteinExistence type="predicted"/>
<reference evidence="3 4" key="1">
    <citation type="submission" date="2020-06" db="EMBL/GenBank/DDBJ databases">
        <title>Transcriptomic and genomic resources for Thalictrum thalictroides and T. hernandezii: Facilitating candidate gene discovery in an emerging model plant lineage.</title>
        <authorList>
            <person name="Arias T."/>
            <person name="Riano-Pachon D.M."/>
            <person name="Di Stilio V.S."/>
        </authorList>
    </citation>
    <scope>NUCLEOTIDE SEQUENCE [LARGE SCALE GENOMIC DNA]</scope>
    <source>
        <strain evidence="4">cv. WT478/WT964</strain>
        <tissue evidence="3">Leaves</tissue>
    </source>
</reference>
<dbReference type="EMBL" id="JABWDY010001665">
    <property type="protein sequence ID" value="KAF5207240.1"/>
    <property type="molecule type" value="Genomic_DNA"/>
</dbReference>
<evidence type="ECO:0000313" key="4">
    <source>
        <dbReference type="Proteomes" id="UP000554482"/>
    </source>
</evidence>
<keyword evidence="2" id="KW-0472">Membrane</keyword>
<feature type="compositionally biased region" description="Pro residues" evidence="1">
    <location>
        <begin position="364"/>
        <end position="376"/>
    </location>
</feature>